<keyword evidence="2" id="KW-1185">Reference proteome</keyword>
<protein>
    <submittedName>
        <fullName evidence="1">Uncharacterized protein</fullName>
    </submittedName>
</protein>
<reference evidence="1 2" key="1">
    <citation type="journal article" date="2024" name="J Genomics">
        <title>Draft genome sequencing and assembly of Favolaschia claudopus CIRM-BRFM 2984 isolated from oak limbs.</title>
        <authorList>
            <person name="Navarro D."/>
            <person name="Drula E."/>
            <person name="Chaduli D."/>
            <person name="Cazenave R."/>
            <person name="Ahrendt S."/>
            <person name="Wang J."/>
            <person name="Lipzen A."/>
            <person name="Daum C."/>
            <person name="Barry K."/>
            <person name="Grigoriev I.V."/>
            <person name="Favel A."/>
            <person name="Rosso M.N."/>
            <person name="Martin F."/>
        </authorList>
    </citation>
    <scope>NUCLEOTIDE SEQUENCE [LARGE SCALE GENOMIC DNA]</scope>
    <source>
        <strain evidence="1 2">CIRM-BRFM 2984</strain>
    </source>
</reference>
<dbReference type="AlphaFoldDB" id="A0AAW0BBU6"/>
<proteinExistence type="predicted"/>
<evidence type="ECO:0000313" key="1">
    <source>
        <dbReference type="EMBL" id="KAK7023196.1"/>
    </source>
</evidence>
<organism evidence="1 2">
    <name type="scientific">Favolaschia claudopus</name>
    <dbReference type="NCBI Taxonomy" id="2862362"/>
    <lineage>
        <taxon>Eukaryota</taxon>
        <taxon>Fungi</taxon>
        <taxon>Dikarya</taxon>
        <taxon>Basidiomycota</taxon>
        <taxon>Agaricomycotina</taxon>
        <taxon>Agaricomycetes</taxon>
        <taxon>Agaricomycetidae</taxon>
        <taxon>Agaricales</taxon>
        <taxon>Marasmiineae</taxon>
        <taxon>Mycenaceae</taxon>
        <taxon>Favolaschia</taxon>
    </lineage>
</organism>
<gene>
    <name evidence="1" type="ORF">R3P38DRAFT_2531976</name>
</gene>
<evidence type="ECO:0000313" key="2">
    <source>
        <dbReference type="Proteomes" id="UP001362999"/>
    </source>
</evidence>
<name>A0AAW0BBU6_9AGAR</name>
<sequence>MTTSTPPSTPQCDPAFPPELEREISESAAELYPESIPNLFLVAHRVHEWIGRIKYRTITMWGINSTCGFYALRNTILTNLRPESFFRDIVRHIFLLPWHLTPPEETLLPVLSVCTEIQSLALFVHVGQALLASTVHHAISSLKLQRLALASLGPLRDFFLIYRPMFTLVTHLELWDGCHMSWPSILDLFPSITRILISAYEDCYLTVPEDGFGLSEDALAQCPQINVIIAVGGASKISYLTGLELQWQDPRLVFVQVEDSVFPWYENEWTLGLDGKLDFWAQAETFVVKRRREKIKAGCVYLWDAQSFIEMYYDRFPLLQTH</sequence>
<comment type="caution">
    <text evidence="1">The sequence shown here is derived from an EMBL/GenBank/DDBJ whole genome shotgun (WGS) entry which is preliminary data.</text>
</comment>
<dbReference type="EMBL" id="JAWWNJ010000036">
    <property type="protein sequence ID" value="KAK7023196.1"/>
    <property type="molecule type" value="Genomic_DNA"/>
</dbReference>
<dbReference type="Proteomes" id="UP001362999">
    <property type="component" value="Unassembled WGS sequence"/>
</dbReference>
<accession>A0AAW0BBU6</accession>